<dbReference type="EMBL" id="LN609302">
    <property type="protein sequence ID" value="CEF55635.1"/>
    <property type="molecule type" value="Genomic_DNA"/>
</dbReference>
<reference evidence="3" key="1">
    <citation type="submission" date="2014-09" db="EMBL/GenBank/DDBJ databases">
        <authorList>
            <person name="Illeghems K.G."/>
        </authorList>
    </citation>
    <scope>NUCLEOTIDE SEQUENCE [LARGE SCALE GENOMIC DNA]</scope>
    <source>
        <strain evidence="3">LMG 23848T</strain>
    </source>
</reference>
<evidence type="ECO:0000313" key="2">
    <source>
        <dbReference type="EMBL" id="CEF55635.1"/>
    </source>
</evidence>
<evidence type="ECO:0000256" key="1">
    <source>
        <dbReference type="SAM" id="SignalP"/>
    </source>
</evidence>
<dbReference type="AlphaFoldDB" id="A0A0U5F494"/>
<feature type="chain" id="PRO_5006856564" evidence="1">
    <location>
        <begin position="18"/>
        <end position="34"/>
    </location>
</feature>
<protein>
    <submittedName>
        <fullName evidence="2">Uncharacterized protein</fullName>
    </submittedName>
</protein>
<dbReference type="Proteomes" id="UP000068250">
    <property type="component" value="Chromosome I"/>
</dbReference>
<feature type="signal peptide" evidence="1">
    <location>
        <begin position="1"/>
        <end position="17"/>
    </location>
</feature>
<sequence>MCSFVFALARLACFLPAQGVAGQPPNANKPRPNH</sequence>
<accession>A0A0U5F494</accession>
<keyword evidence="1" id="KW-0732">Signal</keyword>
<proteinExistence type="predicted"/>
<gene>
    <name evidence="2" type="ORF">AGA_1530</name>
</gene>
<name>A0A0U5F494_9PROT</name>
<evidence type="ECO:0000313" key="3">
    <source>
        <dbReference type="Proteomes" id="UP000068250"/>
    </source>
</evidence>
<organism evidence="2 3">
    <name type="scientific">Acetobacter ghanensis</name>
    <dbReference type="NCBI Taxonomy" id="431306"/>
    <lineage>
        <taxon>Bacteria</taxon>
        <taxon>Pseudomonadati</taxon>
        <taxon>Pseudomonadota</taxon>
        <taxon>Alphaproteobacteria</taxon>
        <taxon>Acetobacterales</taxon>
        <taxon>Acetobacteraceae</taxon>
        <taxon>Acetobacter</taxon>
    </lineage>
</organism>
<dbReference type="STRING" id="431306.AGA_1530"/>